<dbReference type="AlphaFoldDB" id="R1DB86"/>
<gene>
    <name evidence="1" type="ORF">EMIHUDRAFT_358971</name>
</gene>
<sequence>MAAAALIIFSSALSGPRATGRPRMLAVQLQRQTMADVEECIVSSESEAEADACFASDAIPKIPVSRGPAPPLSEMDSRAALMGPAASLGECIVDAENAGEIESCKSDYEALVAGPSAAPQAGFLTPAAVVLLLATGFAIKEYLLG</sequence>
<dbReference type="HOGENOM" id="CLU_1801540_0_0_1"/>
<protein>
    <submittedName>
        <fullName evidence="1">Uncharacterized protein</fullName>
    </submittedName>
</protein>
<reference evidence="1" key="1">
    <citation type="submission" date="2012-07" db="EMBL/GenBank/DDBJ databases">
        <title>Genome variability drives Emilianias global distribution.</title>
        <authorList>
            <consortium name="DOE Joint Genome Institute"/>
            <person name="Read B."/>
            <person name="Kegel J."/>
            <person name="Klute M."/>
            <person name="Kuo A."/>
            <person name="Lefebvre S.C."/>
            <person name="Maumus F."/>
            <person name="Mayer C."/>
            <person name="Miller J."/>
            <person name="Allen A."/>
            <person name="Bidle K."/>
            <person name="Borodovsky M."/>
            <person name="Bowler C."/>
            <person name="Brownlee C."/>
            <person name="Claverie J.-M."/>
            <person name="Cock M."/>
            <person name="De Vargas C."/>
            <person name="Elias M."/>
            <person name="Frickenhaus S."/>
            <person name="Gladyshev V.N."/>
            <person name="Gonzalez K."/>
            <person name="Guda C."/>
            <person name="Hadaegh A."/>
            <person name="Herman E."/>
            <person name="Iglesias-Rodriguez D."/>
            <person name="Jones B."/>
            <person name="Lawson T."/>
            <person name="Leese F."/>
            <person name="Lin Y.-C."/>
            <person name="Lindquist E."/>
            <person name="Lobanov A."/>
            <person name="Lucas S."/>
            <person name="Malik S.-H.B."/>
            <person name="Marsh M.E."/>
            <person name="Mock T."/>
            <person name="Monier A."/>
            <person name="Moreau H."/>
            <person name="Mueller-Roeber B."/>
            <person name="Napier J."/>
            <person name="Ogata H."/>
            <person name="Parker M."/>
            <person name="Probert I."/>
            <person name="Quesneville H."/>
            <person name="Raines C."/>
            <person name="Rensing S."/>
            <person name="Riano-Pachon D.M."/>
            <person name="Richier S."/>
            <person name="Rokitta S."/>
            <person name="Salamov A."/>
            <person name="Sarno A.F."/>
            <person name="Schmutz J."/>
            <person name="Schroeder D."/>
            <person name="Shiraiwa Y."/>
            <person name="Soanes D.M."/>
            <person name="Valentin K."/>
            <person name="Van Der Giezen M."/>
            <person name="Van Der Peer Y."/>
            <person name="Vardi A."/>
            <person name="Verret F."/>
            <person name="Von Dassow P."/>
            <person name="Wheeler G."/>
            <person name="Williams B."/>
            <person name="Wilson W."/>
            <person name="Wolfe G."/>
            <person name="Wurch L.L."/>
            <person name="Young J."/>
            <person name="Dacks J.B."/>
            <person name="Delwiche C.F."/>
            <person name="Dyhrman S."/>
            <person name="Glockner G."/>
            <person name="John U."/>
            <person name="Richards T."/>
            <person name="Worden A.Z."/>
            <person name="Zhang X."/>
            <person name="Grigoriev I.V."/>
        </authorList>
    </citation>
    <scope>NUCLEOTIDE SEQUENCE</scope>
    <source>
        <strain evidence="1">CCMP1516</strain>
    </source>
</reference>
<proteinExistence type="predicted"/>
<name>R1DB86_EMIHU</name>
<dbReference type="KEGG" id="ehx:EMIHUDRAFT_358971"/>
<organism evidence="1">
    <name type="scientific">Emiliania huxleyi</name>
    <name type="common">Coccolithophore</name>
    <name type="synonym">Pontosphaera huxleyi</name>
    <dbReference type="NCBI Taxonomy" id="2903"/>
    <lineage>
        <taxon>Eukaryota</taxon>
        <taxon>Haptista</taxon>
        <taxon>Haptophyta</taxon>
        <taxon>Prymnesiophyceae</taxon>
        <taxon>Isochrysidales</taxon>
        <taxon>Noelaerhabdaceae</taxon>
        <taxon>Emiliania</taxon>
    </lineage>
</organism>
<dbReference type="RefSeq" id="XP_005760575.1">
    <property type="nucleotide sequence ID" value="XM_005760518.1"/>
</dbReference>
<dbReference type="EMBL" id="KB869063">
    <property type="protein sequence ID" value="EOD08146.1"/>
    <property type="molecule type" value="Genomic_DNA"/>
</dbReference>
<dbReference type="GeneID" id="17254346"/>
<evidence type="ECO:0000313" key="1">
    <source>
        <dbReference type="EMBL" id="EOD08146.1"/>
    </source>
</evidence>
<feature type="non-terminal residue" evidence="1">
    <location>
        <position position="145"/>
    </location>
</feature>
<accession>R1DB86</accession>